<dbReference type="OrthoDB" id="2566743at2759"/>
<dbReference type="Proteomes" id="UP000490939">
    <property type="component" value="Unassembled WGS sequence"/>
</dbReference>
<reference evidence="2 3" key="1">
    <citation type="submission" date="2019-11" db="EMBL/GenBank/DDBJ databases">
        <title>Venturia inaequalis Genome Resource.</title>
        <authorList>
            <person name="Lichtner F.J."/>
        </authorList>
    </citation>
    <scope>NUCLEOTIDE SEQUENCE [LARGE SCALE GENOMIC DNA]</scope>
    <source>
        <strain evidence="2">Bline_iso_100314</strain>
        <strain evidence="1 4">DMI_063113</strain>
    </source>
</reference>
<keyword evidence="4" id="KW-1185">Reference proteome</keyword>
<organism evidence="2 3">
    <name type="scientific">Venturia inaequalis</name>
    <name type="common">Apple scab fungus</name>
    <dbReference type="NCBI Taxonomy" id="5025"/>
    <lineage>
        <taxon>Eukaryota</taxon>
        <taxon>Fungi</taxon>
        <taxon>Dikarya</taxon>
        <taxon>Ascomycota</taxon>
        <taxon>Pezizomycotina</taxon>
        <taxon>Dothideomycetes</taxon>
        <taxon>Pleosporomycetidae</taxon>
        <taxon>Venturiales</taxon>
        <taxon>Venturiaceae</taxon>
        <taxon>Venturia</taxon>
    </lineage>
</organism>
<evidence type="ECO:0000313" key="2">
    <source>
        <dbReference type="EMBL" id="KAE9982141.1"/>
    </source>
</evidence>
<proteinExistence type="predicted"/>
<name>A0A8H3V4U0_VENIN</name>
<dbReference type="Proteomes" id="UP000433883">
    <property type="component" value="Unassembled WGS sequence"/>
</dbReference>
<evidence type="ECO:0000313" key="4">
    <source>
        <dbReference type="Proteomes" id="UP000490939"/>
    </source>
</evidence>
<comment type="caution">
    <text evidence="2">The sequence shown here is derived from an EMBL/GenBank/DDBJ whole genome shotgun (WGS) entry which is preliminary data.</text>
</comment>
<protein>
    <recommendedName>
        <fullName evidence="5">CND01770-like protein</fullName>
    </recommendedName>
</protein>
<gene>
    <name evidence="2" type="ORF">BLS_006487</name>
    <name evidence="1" type="ORF">EG327_010294</name>
</gene>
<evidence type="ECO:0000313" key="1">
    <source>
        <dbReference type="EMBL" id="KAE9970378.1"/>
    </source>
</evidence>
<dbReference type="EMBL" id="WNWQ01000048">
    <property type="protein sequence ID" value="KAE9982141.1"/>
    <property type="molecule type" value="Genomic_DNA"/>
</dbReference>
<dbReference type="AlphaFoldDB" id="A0A8H3V4U0"/>
<evidence type="ECO:0000313" key="3">
    <source>
        <dbReference type="Proteomes" id="UP000433883"/>
    </source>
</evidence>
<evidence type="ECO:0008006" key="5">
    <source>
        <dbReference type="Google" id="ProtNLM"/>
    </source>
</evidence>
<accession>A0A8H3V4U0</accession>
<dbReference type="EMBL" id="WNWR01000722">
    <property type="protein sequence ID" value="KAE9970378.1"/>
    <property type="molecule type" value="Genomic_DNA"/>
</dbReference>
<sequence>MYIQLPSAQSIMVAGLALSGTMNKPSEVSSGSVLDYAVEKCLDDDGKVRCSKPFLVAKSTCYNIEWSTEGTVSHTTLEVRDAGSGEIVYYRDTNGEWTPEKGELVYLDFKPKVWKTGNDTVEYKVVTCN</sequence>